<comment type="caution">
    <text evidence="1">The sequence shown here is derived from an EMBL/GenBank/DDBJ whole genome shotgun (WGS) entry which is preliminary data.</text>
</comment>
<dbReference type="Proteomes" id="UP001058074">
    <property type="component" value="Unassembled WGS sequence"/>
</dbReference>
<name>A0ACB5RDU8_9CLOT</name>
<accession>A0ACB5RDU8</accession>
<evidence type="ECO:0000313" key="1">
    <source>
        <dbReference type="EMBL" id="GKX67448.1"/>
    </source>
</evidence>
<keyword evidence="2" id="KW-1185">Reference proteome</keyword>
<dbReference type="EMBL" id="BROD01000001">
    <property type="protein sequence ID" value="GKX67448.1"/>
    <property type="molecule type" value="Genomic_DNA"/>
</dbReference>
<organism evidence="1 2">
    <name type="scientific">Inconstantimicrobium mannanitabidum</name>
    <dbReference type="NCBI Taxonomy" id="1604901"/>
    <lineage>
        <taxon>Bacteria</taxon>
        <taxon>Bacillati</taxon>
        <taxon>Bacillota</taxon>
        <taxon>Clostridia</taxon>
        <taxon>Eubacteriales</taxon>
        <taxon>Clostridiaceae</taxon>
        <taxon>Inconstantimicrobium</taxon>
    </lineage>
</organism>
<protein>
    <submittedName>
        <fullName evidence="1">Uncharacterized protein</fullName>
    </submittedName>
</protein>
<sequence length="227" mass="25151">MQQENINLENIIDIIKKRWKLIISIVLAFTLVATVATFFFIKPKYEAKTKLFVGKEENTKNNSYNASDIQMYQQLLKTYTDVIETSDLVTRAIETKKLNVDAGSVLSKLSVNPIANTQILEISYTGTDKNQAKDIVGAITDEFVKTSKDLISNANVKVVETVRLPEGPSSPNKKLNISIGLLLGLIVGIGLAFFLEVTDTTFKSKEELETILGIPVIGEIPNTEKVK</sequence>
<gene>
    <name evidence="1" type="ORF">rsdtw13_27060</name>
</gene>
<proteinExistence type="predicted"/>
<evidence type="ECO:0000313" key="2">
    <source>
        <dbReference type="Proteomes" id="UP001058074"/>
    </source>
</evidence>
<reference evidence="1" key="1">
    <citation type="journal article" date="2025" name="Int. J. Syst. Evol. Microbiol.">
        <title>Inconstantimicrobium mannanitabidum sp. nov., a novel member of the family Clostridiaceae isolated from anoxic soil under the treatment of reductive soil disinfestation.</title>
        <authorList>
            <person name="Ueki A."/>
            <person name="Tonouchi A."/>
            <person name="Honma S."/>
            <person name="Kaku N."/>
            <person name="Ueki K."/>
        </authorList>
    </citation>
    <scope>NUCLEOTIDE SEQUENCE</scope>
    <source>
        <strain evidence="1">TW13</strain>
    </source>
</reference>